<reference evidence="3" key="1">
    <citation type="submission" date="2021-11" db="EMBL/GenBank/DDBJ databases">
        <authorList>
            <person name="Schell T."/>
        </authorList>
    </citation>
    <scope>NUCLEOTIDE SEQUENCE</scope>
    <source>
        <strain evidence="3">M5</strain>
    </source>
</reference>
<sequence>MSEEARSTSSLKLKTIKRKSSLSVLDSSFSSAISNGKSDLKLTELGDGLMQLEFKAIIARAGGKQKETFQLDNFYSCIPEFVVTCSYYQPNPLPNECDVCSTIEPGFPFVIELCLAQSTSIQVQQGEATAYNSSSIVGCSTDSYDRPCSVWASVNGCKKSLMEPLSTDKWKSEKFSISVSGMEWKPAAQNCVIWIKFSKSVGEINAHRQFADLYVNQSNCDVHFCFEEVDGSERIGGHVTILSARSSVFAAMFQNDMKEAKTRQVLIKDIKPEIFKQLLYYIYSGHTSAPLTEDSALSLFVAADIYNIGDLKNECARFLLTCIRLDNVINLMAWSHLHSADKLKEAALTFTASHGKEICQLDDWERLIKNYPDLCLLATRRMWH</sequence>
<dbReference type="PANTHER" id="PTHR24413">
    <property type="entry name" value="SPECKLE-TYPE POZ PROTEIN"/>
    <property type="match status" value="1"/>
</dbReference>
<dbReference type="GO" id="GO:0042542">
    <property type="term" value="P:response to hydrogen peroxide"/>
    <property type="evidence" value="ECO:0007669"/>
    <property type="project" value="UniProtKB-ARBA"/>
</dbReference>
<proteinExistence type="predicted"/>
<dbReference type="Gene3D" id="3.30.710.10">
    <property type="entry name" value="Potassium Channel Kv1.1, Chain A"/>
    <property type="match status" value="1"/>
</dbReference>
<evidence type="ECO:0000313" key="3">
    <source>
        <dbReference type="EMBL" id="CAH0102949.1"/>
    </source>
</evidence>
<gene>
    <name evidence="3" type="ORF">DGAL_LOCUS5476</name>
</gene>
<dbReference type="FunFam" id="3.30.710.10:FF:000159">
    <property type="entry name" value="Speckle-type POZ protein B"/>
    <property type="match status" value="1"/>
</dbReference>
<keyword evidence="1" id="KW-0479">Metal-binding</keyword>
<dbReference type="Pfam" id="PF00651">
    <property type="entry name" value="BTB"/>
    <property type="match status" value="1"/>
</dbReference>
<feature type="domain" description="BTB" evidence="2">
    <location>
        <begin position="220"/>
        <end position="291"/>
    </location>
</feature>
<evidence type="ECO:0000256" key="1">
    <source>
        <dbReference type="ARBA" id="ARBA00022723"/>
    </source>
</evidence>
<dbReference type="InterPro" id="IPR000210">
    <property type="entry name" value="BTB/POZ_dom"/>
</dbReference>
<dbReference type="GO" id="GO:0005516">
    <property type="term" value="F:calmodulin binding"/>
    <property type="evidence" value="ECO:0007669"/>
    <property type="project" value="UniProtKB-ARBA"/>
</dbReference>
<keyword evidence="4" id="KW-1185">Reference proteome</keyword>
<protein>
    <recommendedName>
        <fullName evidence="2">BTB domain-containing protein</fullName>
    </recommendedName>
</protein>
<dbReference type="FunFam" id="1.25.40.420:FF:000012">
    <property type="entry name" value="BTB/POZ and TAZ domain-containing protein 2"/>
    <property type="match status" value="1"/>
</dbReference>
<dbReference type="SMART" id="SM00225">
    <property type="entry name" value="BTB"/>
    <property type="match status" value="1"/>
</dbReference>
<evidence type="ECO:0000313" key="4">
    <source>
        <dbReference type="Proteomes" id="UP000789390"/>
    </source>
</evidence>
<name>A0A8J2WFX8_9CRUS</name>
<dbReference type="PROSITE" id="PS50097">
    <property type="entry name" value="BTB"/>
    <property type="match status" value="1"/>
</dbReference>
<dbReference type="InterPro" id="IPR011333">
    <property type="entry name" value="SKP1/BTB/POZ_sf"/>
</dbReference>
<dbReference type="SUPFAM" id="SSF54695">
    <property type="entry name" value="POZ domain"/>
    <property type="match status" value="1"/>
</dbReference>
<dbReference type="Gene3D" id="1.25.40.420">
    <property type="match status" value="1"/>
</dbReference>
<dbReference type="OrthoDB" id="6362905at2759"/>
<dbReference type="EMBL" id="CAKKLH010000099">
    <property type="protein sequence ID" value="CAH0102949.1"/>
    <property type="molecule type" value="Genomic_DNA"/>
</dbReference>
<organism evidence="3 4">
    <name type="scientific">Daphnia galeata</name>
    <dbReference type="NCBI Taxonomy" id="27404"/>
    <lineage>
        <taxon>Eukaryota</taxon>
        <taxon>Metazoa</taxon>
        <taxon>Ecdysozoa</taxon>
        <taxon>Arthropoda</taxon>
        <taxon>Crustacea</taxon>
        <taxon>Branchiopoda</taxon>
        <taxon>Diplostraca</taxon>
        <taxon>Cladocera</taxon>
        <taxon>Anomopoda</taxon>
        <taxon>Daphniidae</taxon>
        <taxon>Daphnia</taxon>
    </lineage>
</organism>
<accession>A0A8J2WFX8</accession>
<dbReference type="AlphaFoldDB" id="A0A8J2WFX8"/>
<comment type="caution">
    <text evidence="3">The sequence shown here is derived from an EMBL/GenBank/DDBJ whole genome shotgun (WGS) entry which is preliminary data.</text>
</comment>
<dbReference type="GO" id="GO:0046872">
    <property type="term" value="F:metal ion binding"/>
    <property type="evidence" value="ECO:0007669"/>
    <property type="project" value="UniProtKB-KW"/>
</dbReference>
<dbReference type="GO" id="GO:0009751">
    <property type="term" value="P:response to salicylic acid"/>
    <property type="evidence" value="ECO:0007669"/>
    <property type="project" value="UniProtKB-ARBA"/>
</dbReference>
<dbReference type="Proteomes" id="UP000789390">
    <property type="component" value="Unassembled WGS sequence"/>
</dbReference>
<evidence type="ECO:0000259" key="2">
    <source>
        <dbReference type="PROSITE" id="PS50097"/>
    </source>
</evidence>